<dbReference type="InterPro" id="IPR030390">
    <property type="entry name" value="MeTrfase_TrmA_AS"/>
</dbReference>
<feature type="binding site" evidence="9 10">
    <location>
        <position position="298"/>
    </location>
    <ligand>
        <name>S-adenosyl-L-methionine</name>
        <dbReference type="ChEBI" id="CHEBI:59789"/>
    </ligand>
</feature>
<name>A0ABU9MZF0_9GAMM</name>
<feature type="binding site" evidence="9 10">
    <location>
        <position position="269"/>
    </location>
    <ligand>
        <name>S-adenosyl-L-methionine</name>
        <dbReference type="ChEBI" id="CHEBI:59789"/>
    </ligand>
</feature>
<dbReference type="Pfam" id="PF05958">
    <property type="entry name" value="tRNA_U5-meth_tr"/>
    <property type="match status" value="1"/>
</dbReference>
<dbReference type="Pfam" id="PF01938">
    <property type="entry name" value="TRAM"/>
    <property type="match status" value="1"/>
</dbReference>
<dbReference type="PROSITE" id="PS50926">
    <property type="entry name" value="TRAM"/>
    <property type="match status" value="1"/>
</dbReference>
<feature type="binding site" evidence="9">
    <location>
        <position position="87"/>
    </location>
    <ligand>
        <name>[4Fe-4S] cluster</name>
        <dbReference type="ChEBI" id="CHEBI:49883"/>
    </ligand>
</feature>
<keyword evidence="6 9" id="KW-0479">Metal-binding</keyword>
<keyword evidence="14" id="KW-1185">Reference proteome</keyword>
<dbReference type="Gene3D" id="3.40.50.150">
    <property type="entry name" value="Vaccinia Virus protein VP39"/>
    <property type="match status" value="1"/>
</dbReference>
<dbReference type="EMBL" id="JBCGCU010000022">
    <property type="protein sequence ID" value="MEM0516615.1"/>
    <property type="molecule type" value="Genomic_DNA"/>
</dbReference>
<dbReference type="GO" id="GO:0008168">
    <property type="term" value="F:methyltransferase activity"/>
    <property type="evidence" value="ECO:0007669"/>
    <property type="project" value="UniProtKB-KW"/>
</dbReference>
<evidence type="ECO:0000256" key="10">
    <source>
        <dbReference type="PROSITE-ProRule" id="PRU01024"/>
    </source>
</evidence>
<comment type="caution">
    <text evidence="13">The sequence shown here is derived from an EMBL/GenBank/DDBJ whole genome shotgun (WGS) entry which is preliminary data.</text>
</comment>
<evidence type="ECO:0000313" key="14">
    <source>
        <dbReference type="Proteomes" id="UP001447008"/>
    </source>
</evidence>
<dbReference type="Gene3D" id="2.40.50.140">
    <property type="entry name" value="Nucleic acid-binding proteins"/>
    <property type="match status" value="1"/>
</dbReference>
<comment type="catalytic activity">
    <reaction evidence="9">
        <text>uridine(1939) in 23S rRNA + S-adenosyl-L-methionine = 5-methyluridine(1939) in 23S rRNA + S-adenosyl-L-homocysteine + H(+)</text>
        <dbReference type="Rhea" id="RHEA:42908"/>
        <dbReference type="Rhea" id="RHEA-COMP:10278"/>
        <dbReference type="Rhea" id="RHEA-COMP:10279"/>
        <dbReference type="ChEBI" id="CHEBI:15378"/>
        <dbReference type="ChEBI" id="CHEBI:57856"/>
        <dbReference type="ChEBI" id="CHEBI:59789"/>
        <dbReference type="ChEBI" id="CHEBI:65315"/>
        <dbReference type="ChEBI" id="CHEBI:74447"/>
        <dbReference type="EC" id="2.1.1.190"/>
    </reaction>
</comment>
<keyword evidence="2 9" id="KW-0698">rRNA processing</keyword>
<feature type="binding site" evidence="9">
    <location>
        <position position="81"/>
    </location>
    <ligand>
        <name>[4Fe-4S] cluster</name>
        <dbReference type="ChEBI" id="CHEBI:49883"/>
    </ligand>
</feature>
<dbReference type="PROSITE" id="PS01231">
    <property type="entry name" value="TRMA_2"/>
    <property type="match status" value="1"/>
</dbReference>
<evidence type="ECO:0000256" key="3">
    <source>
        <dbReference type="ARBA" id="ARBA00022603"/>
    </source>
</evidence>
<accession>A0ABU9MZF0</accession>
<dbReference type="Proteomes" id="UP001447008">
    <property type="component" value="Unassembled WGS sequence"/>
</dbReference>
<feature type="active site" evidence="11">
    <location>
        <position position="393"/>
    </location>
</feature>
<proteinExistence type="inferred from homology"/>
<protein>
    <recommendedName>
        <fullName evidence="9">23S rRNA (uracil(1939)-C(5))-methyltransferase RlmD</fullName>
        <ecNumber evidence="9">2.1.1.190</ecNumber>
    </recommendedName>
    <alternativeName>
        <fullName evidence="9">23S rRNA(m5U1939)-methyltransferase</fullName>
    </alternativeName>
</protein>
<feature type="binding site" evidence="9">
    <location>
        <position position="303"/>
    </location>
    <ligand>
        <name>S-adenosyl-L-methionine</name>
        <dbReference type="ChEBI" id="CHEBI:59789"/>
    </ligand>
</feature>
<dbReference type="PROSITE" id="PS01230">
    <property type="entry name" value="TRMA_1"/>
    <property type="match status" value="1"/>
</dbReference>
<feature type="binding site" evidence="9">
    <location>
        <position position="168"/>
    </location>
    <ligand>
        <name>[4Fe-4S] cluster</name>
        <dbReference type="ChEBI" id="CHEBI:49883"/>
    </ligand>
</feature>
<evidence type="ECO:0000313" key="13">
    <source>
        <dbReference type="EMBL" id="MEM0516615.1"/>
    </source>
</evidence>
<dbReference type="NCBIfam" id="NF009639">
    <property type="entry name" value="PRK13168.1"/>
    <property type="match status" value="1"/>
</dbReference>
<dbReference type="InterPro" id="IPR029063">
    <property type="entry name" value="SAM-dependent_MTases_sf"/>
</dbReference>
<organism evidence="13 14">
    <name type="scientific">Pseudoalteromonas qingdaonensis</name>
    <dbReference type="NCBI Taxonomy" id="3131913"/>
    <lineage>
        <taxon>Bacteria</taxon>
        <taxon>Pseudomonadati</taxon>
        <taxon>Pseudomonadota</taxon>
        <taxon>Gammaproteobacteria</taxon>
        <taxon>Alteromonadales</taxon>
        <taxon>Pseudoalteromonadaceae</taxon>
        <taxon>Pseudoalteromonas</taxon>
    </lineage>
</organism>
<keyword evidence="3 9" id="KW-0489">Methyltransferase</keyword>
<dbReference type="GO" id="GO:0032259">
    <property type="term" value="P:methylation"/>
    <property type="evidence" value="ECO:0007669"/>
    <property type="project" value="UniProtKB-KW"/>
</dbReference>
<feature type="binding site" evidence="9">
    <location>
        <position position="90"/>
    </location>
    <ligand>
        <name>[4Fe-4S] cluster</name>
        <dbReference type="ChEBI" id="CHEBI:49883"/>
    </ligand>
</feature>
<dbReference type="InterPro" id="IPR010280">
    <property type="entry name" value="U5_MeTrfase_fam"/>
</dbReference>
<evidence type="ECO:0000256" key="7">
    <source>
        <dbReference type="ARBA" id="ARBA00023004"/>
    </source>
</evidence>
<evidence type="ECO:0000256" key="4">
    <source>
        <dbReference type="ARBA" id="ARBA00022679"/>
    </source>
</evidence>
<reference evidence="13 14" key="1">
    <citation type="submission" date="2024-03" db="EMBL/GenBank/DDBJ databases">
        <title>Pseudoalteromonas qingdaonensis sp. nov., isolated from the intestines of marine benthic organisms.</title>
        <authorList>
            <person name="Lin X."/>
            <person name="Fang S."/>
            <person name="Hu X."/>
        </authorList>
    </citation>
    <scope>NUCLEOTIDE SEQUENCE [LARGE SCALE GENOMIC DNA]</scope>
    <source>
        <strain evidence="13 14">YIC-827</strain>
    </source>
</reference>
<keyword evidence="4 9" id="KW-0808">Transferase</keyword>
<feature type="binding site" evidence="9">
    <location>
        <position position="346"/>
    </location>
    <ligand>
        <name>S-adenosyl-L-methionine</name>
        <dbReference type="ChEBI" id="CHEBI:59789"/>
    </ligand>
</feature>
<evidence type="ECO:0000256" key="2">
    <source>
        <dbReference type="ARBA" id="ARBA00022552"/>
    </source>
</evidence>
<sequence>MANFFKPNKKQVKNQTHELSIQSMDHHGRGVAKNNGKVVFVSDALAGERVLARINADKKSYAEGQCIKVIEPSAARVKPMCQHYQQCGGCNLQHLELQAQLDGKQQAVGALFAKFTGQSELPWQAPIESQPWHYRRSARISIFHDKNRGLQVGFRQQGSKQIVNIEHCPVLEQGFDAVFAFFREQIEQHPLLRSVSHLQLVATEDTHYIVVRHTKAIVDKVQQLIQDAASEHDWTLVWQHSAEQALPAASYQIKQGDLSLQFGLDNFIQVNAEVNEQMLRQAMQWLALGADEQVLDLFCGVGNFSLLAAQQAKRVVGVEGVASAVDYAQLNAKANKLDNCQFHCFDLTKPLAQASWFDKNLDVLLLDPSRMGAEAILAQLPLKQFKRVLYVSCDPVTLARDSKTILAAGFSLNKLGIMNMFPHTGHIETMALFTRG</sequence>
<dbReference type="InterPro" id="IPR030391">
    <property type="entry name" value="MeTrfase_TrmA_CS"/>
</dbReference>
<gene>
    <name evidence="9 13" type="primary">rlmD</name>
    <name evidence="13" type="ORF">WCN91_14520</name>
</gene>
<comment type="similarity">
    <text evidence="9">Belongs to the class I-like SAM-binding methyltransferase superfamily. RNA M5U methyltransferase family. RlmD subfamily.</text>
</comment>
<comment type="function">
    <text evidence="9">Catalyzes the formation of 5-methyl-uridine at position 1939 (m5U1939) in 23S rRNA.</text>
</comment>
<feature type="binding site" evidence="9 10">
    <location>
        <position position="319"/>
    </location>
    <ligand>
        <name>S-adenosyl-L-methionine</name>
        <dbReference type="ChEBI" id="CHEBI:59789"/>
    </ligand>
</feature>
<dbReference type="HAMAP" id="MF_01010">
    <property type="entry name" value="23SrRNA_methyltr_RlmD"/>
    <property type="match status" value="1"/>
</dbReference>
<feature type="active site" description="Nucleophile" evidence="9 10">
    <location>
        <position position="393"/>
    </location>
</feature>
<dbReference type="RefSeq" id="WP_342680091.1">
    <property type="nucleotide sequence ID" value="NZ_JBCGCU010000022.1"/>
</dbReference>
<keyword evidence="1 9" id="KW-0004">4Fe-4S</keyword>
<keyword evidence="7 9" id="KW-0408">Iron</keyword>
<dbReference type="CDD" id="cd02440">
    <property type="entry name" value="AdoMet_MTases"/>
    <property type="match status" value="1"/>
</dbReference>
<dbReference type="PANTHER" id="PTHR11061:SF49">
    <property type="entry name" value="23S RRNA (URACIL(1939)-C(5))-METHYLTRANSFERASE RLMD"/>
    <property type="match status" value="1"/>
</dbReference>
<feature type="domain" description="TRAM" evidence="12">
    <location>
        <begin position="10"/>
        <end position="68"/>
    </location>
</feature>
<evidence type="ECO:0000256" key="5">
    <source>
        <dbReference type="ARBA" id="ARBA00022691"/>
    </source>
</evidence>
<evidence type="ECO:0000256" key="1">
    <source>
        <dbReference type="ARBA" id="ARBA00022485"/>
    </source>
</evidence>
<dbReference type="InterPro" id="IPR002792">
    <property type="entry name" value="TRAM_dom"/>
</dbReference>
<dbReference type="PROSITE" id="PS51687">
    <property type="entry name" value="SAM_MT_RNA_M5U"/>
    <property type="match status" value="1"/>
</dbReference>
<dbReference type="InterPro" id="IPR012340">
    <property type="entry name" value="NA-bd_OB-fold"/>
</dbReference>
<evidence type="ECO:0000256" key="9">
    <source>
        <dbReference type="HAMAP-Rule" id="MF_01010"/>
    </source>
</evidence>
<keyword evidence="5 9" id="KW-0949">S-adenosyl-L-methionine</keyword>
<dbReference type="NCBIfam" id="TIGR00479">
    <property type="entry name" value="rumA"/>
    <property type="match status" value="1"/>
</dbReference>
<keyword evidence="8 9" id="KW-0411">Iron-sulfur</keyword>
<dbReference type="InterPro" id="IPR001566">
    <property type="entry name" value="23S_rRNA_MeTrfase_RlmD"/>
</dbReference>
<dbReference type="SUPFAM" id="SSF50249">
    <property type="entry name" value="Nucleic acid-binding proteins"/>
    <property type="match status" value="1"/>
</dbReference>
<dbReference type="PANTHER" id="PTHR11061">
    <property type="entry name" value="RNA M5U METHYLTRANSFERASE"/>
    <property type="match status" value="1"/>
</dbReference>
<evidence type="ECO:0000256" key="6">
    <source>
        <dbReference type="ARBA" id="ARBA00022723"/>
    </source>
</evidence>
<evidence type="ECO:0000256" key="11">
    <source>
        <dbReference type="PROSITE-ProRule" id="PRU10015"/>
    </source>
</evidence>
<dbReference type="Gene3D" id="2.40.50.1070">
    <property type="match status" value="1"/>
</dbReference>
<dbReference type="SUPFAM" id="SSF53335">
    <property type="entry name" value="S-adenosyl-L-methionine-dependent methyltransferases"/>
    <property type="match status" value="1"/>
</dbReference>
<evidence type="ECO:0000259" key="12">
    <source>
        <dbReference type="PROSITE" id="PS50926"/>
    </source>
</evidence>
<dbReference type="EC" id="2.1.1.190" evidence="9"/>
<evidence type="ECO:0000256" key="8">
    <source>
        <dbReference type="ARBA" id="ARBA00023014"/>
    </source>
</evidence>
<feature type="binding site" evidence="9 10">
    <location>
        <position position="367"/>
    </location>
    <ligand>
        <name>S-adenosyl-L-methionine</name>
        <dbReference type="ChEBI" id="CHEBI:59789"/>
    </ligand>
</feature>